<accession>A0AA40GEV5</accession>
<dbReference type="Proteomes" id="UP001177670">
    <property type="component" value="Unassembled WGS sequence"/>
</dbReference>
<dbReference type="Gene3D" id="4.10.60.10">
    <property type="entry name" value="Zinc finger, CCHC-type"/>
    <property type="match status" value="1"/>
</dbReference>
<dbReference type="SUPFAM" id="SSF57756">
    <property type="entry name" value="Retrovirus zinc finger-like domains"/>
    <property type="match status" value="1"/>
</dbReference>
<dbReference type="GO" id="GO:0003676">
    <property type="term" value="F:nucleic acid binding"/>
    <property type="evidence" value="ECO:0007669"/>
    <property type="project" value="InterPro"/>
</dbReference>
<reference evidence="1" key="1">
    <citation type="submission" date="2021-10" db="EMBL/GenBank/DDBJ databases">
        <title>Melipona bicolor Genome sequencing and assembly.</title>
        <authorList>
            <person name="Araujo N.S."/>
            <person name="Arias M.C."/>
        </authorList>
    </citation>
    <scope>NUCLEOTIDE SEQUENCE</scope>
    <source>
        <strain evidence="1">USP_2M_L1-L4_2017</strain>
        <tissue evidence="1">Whole body</tissue>
    </source>
</reference>
<gene>
    <name evidence="1" type="ORF">K0M31_001117</name>
</gene>
<evidence type="ECO:0000313" key="2">
    <source>
        <dbReference type="Proteomes" id="UP001177670"/>
    </source>
</evidence>
<evidence type="ECO:0000313" key="1">
    <source>
        <dbReference type="EMBL" id="KAK1136571.1"/>
    </source>
</evidence>
<dbReference type="EMBL" id="JAHYIQ010000001">
    <property type="protein sequence ID" value="KAK1136571.1"/>
    <property type="molecule type" value="Genomic_DNA"/>
</dbReference>
<name>A0AA40GEV5_9HYME</name>
<proteinExistence type="predicted"/>
<organism evidence="1 2">
    <name type="scientific">Melipona bicolor</name>
    <dbReference type="NCBI Taxonomy" id="60889"/>
    <lineage>
        <taxon>Eukaryota</taxon>
        <taxon>Metazoa</taxon>
        <taxon>Ecdysozoa</taxon>
        <taxon>Arthropoda</taxon>
        <taxon>Hexapoda</taxon>
        <taxon>Insecta</taxon>
        <taxon>Pterygota</taxon>
        <taxon>Neoptera</taxon>
        <taxon>Endopterygota</taxon>
        <taxon>Hymenoptera</taxon>
        <taxon>Apocrita</taxon>
        <taxon>Aculeata</taxon>
        <taxon>Apoidea</taxon>
        <taxon>Anthophila</taxon>
        <taxon>Apidae</taxon>
        <taxon>Melipona</taxon>
    </lineage>
</organism>
<dbReference type="AlphaFoldDB" id="A0AA40GEV5"/>
<sequence length="92" mass="10271">MKGPAKKVIPRKEAPRNEVRCFNCDRSNHLAVNSPSKKEGPKCREFGHSAANCKEGQNVSKVSVHSVTNMRDNKVYKPIIVVSKEIIVLLDI</sequence>
<dbReference type="InterPro" id="IPR036875">
    <property type="entry name" value="Znf_CCHC_sf"/>
</dbReference>
<comment type="caution">
    <text evidence="1">The sequence shown here is derived from an EMBL/GenBank/DDBJ whole genome shotgun (WGS) entry which is preliminary data.</text>
</comment>
<keyword evidence="2" id="KW-1185">Reference proteome</keyword>
<dbReference type="GO" id="GO:0008270">
    <property type="term" value="F:zinc ion binding"/>
    <property type="evidence" value="ECO:0007669"/>
    <property type="project" value="InterPro"/>
</dbReference>
<protein>
    <submittedName>
        <fullName evidence="1">Uncharacterized protein</fullName>
    </submittedName>
</protein>